<reference evidence="2 3" key="1">
    <citation type="submission" date="2018-11" db="EMBL/GenBank/DDBJ databases">
        <title>Rufibacter latericius sp. nov., isolated from water in Baiyang Lake.</title>
        <authorList>
            <person name="Yang Y."/>
        </authorList>
    </citation>
    <scope>NUCLEOTIDE SEQUENCE [LARGE SCALE GENOMIC DNA]</scope>
    <source>
        <strain evidence="2 3">MCC P1</strain>
    </source>
</reference>
<comment type="caution">
    <text evidence="2">The sequence shown here is derived from an EMBL/GenBank/DDBJ whole genome shotgun (WGS) entry which is preliminary data.</text>
</comment>
<proteinExistence type="predicted"/>
<dbReference type="EMBL" id="RJJE01000017">
    <property type="protein sequence ID" value="RNI28041.1"/>
    <property type="molecule type" value="Genomic_DNA"/>
</dbReference>
<dbReference type="Proteomes" id="UP000271010">
    <property type="component" value="Unassembled WGS sequence"/>
</dbReference>
<sequence>MIQKMLKIKFLAAVLLAGALSACTETSKLEEVVMPVAVEETAGFPRQPIKTDTTYTLRVLYRPENGCGRFARLDSVLENPNKRLMTVFAAYPVEGQEAICSDQARLISVSFKFRAQEPGKYYFHFWQSSGTVLIDSLEAR</sequence>
<evidence type="ECO:0008006" key="4">
    <source>
        <dbReference type="Google" id="ProtNLM"/>
    </source>
</evidence>
<evidence type="ECO:0000256" key="1">
    <source>
        <dbReference type="SAM" id="SignalP"/>
    </source>
</evidence>
<gene>
    <name evidence="2" type="ORF">EFA69_18335</name>
</gene>
<dbReference type="AlphaFoldDB" id="A0A3M9MRB4"/>
<dbReference type="PROSITE" id="PS51257">
    <property type="entry name" value="PROKAR_LIPOPROTEIN"/>
    <property type="match status" value="1"/>
</dbReference>
<dbReference type="RefSeq" id="WP_123134508.1">
    <property type="nucleotide sequence ID" value="NZ_JBHMAD010000004.1"/>
</dbReference>
<protein>
    <recommendedName>
        <fullName evidence="4">Lipoprotein</fullName>
    </recommendedName>
</protein>
<keyword evidence="1" id="KW-0732">Signal</keyword>
<feature type="signal peptide" evidence="1">
    <location>
        <begin position="1"/>
        <end position="22"/>
    </location>
</feature>
<dbReference type="OrthoDB" id="893802at2"/>
<accession>A0A3M9MRB4</accession>
<name>A0A3M9MRB4_9BACT</name>
<keyword evidence="3" id="KW-1185">Reference proteome</keyword>
<feature type="chain" id="PRO_5018097827" description="Lipoprotein" evidence="1">
    <location>
        <begin position="23"/>
        <end position="140"/>
    </location>
</feature>
<evidence type="ECO:0000313" key="3">
    <source>
        <dbReference type="Proteomes" id="UP000271010"/>
    </source>
</evidence>
<evidence type="ECO:0000313" key="2">
    <source>
        <dbReference type="EMBL" id="RNI28041.1"/>
    </source>
</evidence>
<organism evidence="2 3">
    <name type="scientific">Rufibacter immobilis</name>
    <dbReference type="NCBI Taxonomy" id="1348778"/>
    <lineage>
        <taxon>Bacteria</taxon>
        <taxon>Pseudomonadati</taxon>
        <taxon>Bacteroidota</taxon>
        <taxon>Cytophagia</taxon>
        <taxon>Cytophagales</taxon>
        <taxon>Hymenobacteraceae</taxon>
        <taxon>Rufibacter</taxon>
    </lineage>
</organism>